<sequence>MTPYIDLSRRTDLPAASDERATLSQLLSYVRLTVHAKCVGLSQADAVQTPLPSSPAMSIAGLVSHLRWSEAFWIDVVFLGGPNQWPGTDDDSELQMRRGLERPLAELLDEYATQAAHTDEVVAARDWDAESVATDDRTGRPFALRYIITHLVEETARHNGHLDILRELADGVTGD</sequence>
<dbReference type="InterPro" id="IPR007061">
    <property type="entry name" value="MST-like"/>
</dbReference>
<dbReference type="SUPFAM" id="SSF109854">
    <property type="entry name" value="DinB/YfiT-like putative metalloenzymes"/>
    <property type="match status" value="1"/>
</dbReference>
<dbReference type="RefSeq" id="WP_344941385.1">
    <property type="nucleotide sequence ID" value="NZ_BAABDC010000001.1"/>
</dbReference>
<name>A0ABP7CLX5_9MICO</name>
<gene>
    <name evidence="1" type="ORF">GCM10022399_06370</name>
</gene>
<dbReference type="Proteomes" id="UP001501468">
    <property type="component" value="Unassembled WGS sequence"/>
</dbReference>
<comment type="caution">
    <text evidence="1">The sequence shown here is derived from an EMBL/GenBank/DDBJ whole genome shotgun (WGS) entry which is preliminary data.</text>
</comment>
<organism evidence="1 2">
    <name type="scientific">Terrabacter ginsenosidimutans</name>
    <dbReference type="NCBI Taxonomy" id="490575"/>
    <lineage>
        <taxon>Bacteria</taxon>
        <taxon>Bacillati</taxon>
        <taxon>Actinomycetota</taxon>
        <taxon>Actinomycetes</taxon>
        <taxon>Micrococcales</taxon>
        <taxon>Intrasporangiaceae</taxon>
        <taxon>Terrabacter</taxon>
    </lineage>
</organism>
<keyword evidence="2" id="KW-1185">Reference proteome</keyword>
<accession>A0ABP7CLX5</accession>
<evidence type="ECO:0000313" key="1">
    <source>
        <dbReference type="EMBL" id="GAA3692762.1"/>
    </source>
</evidence>
<reference evidence="2" key="1">
    <citation type="journal article" date="2019" name="Int. J. Syst. Evol. Microbiol.">
        <title>The Global Catalogue of Microorganisms (GCM) 10K type strain sequencing project: providing services to taxonomists for standard genome sequencing and annotation.</title>
        <authorList>
            <consortium name="The Broad Institute Genomics Platform"/>
            <consortium name="The Broad Institute Genome Sequencing Center for Infectious Disease"/>
            <person name="Wu L."/>
            <person name="Ma J."/>
        </authorList>
    </citation>
    <scope>NUCLEOTIDE SEQUENCE [LARGE SCALE GENOMIC DNA]</scope>
    <source>
        <strain evidence="2">JCM 17125</strain>
    </source>
</reference>
<evidence type="ECO:0000313" key="2">
    <source>
        <dbReference type="Proteomes" id="UP001501468"/>
    </source>
</evidence>
<dbReference type="Gene3D" id="1.20.120.450">
    <property type="entry name" value="dinb family like domain"/>
    <property type="match status" value="1"/>
</dbReference>
<protein>
    <submittedName>
        <fullName evidence="1">DinB family protein</fullName>
    </submittedName>
</protein>
<dbReference type="Pfam" id="PF04978">
    <property type="entry name" value="MST"/>
    <property type="match status" value="1"/>
</dbReference>
<dbReference type="InterPro" id="IPR034660">
    <property type="entry name" value="DinB/YfiT-like"/>
</dbReference>
<dbReference type="EMBL" id="BAABDC010000001">
    <property type="protein sequence ID" value="GAA3692762.1"/>
    <property type="molecule type" value="Genomic_DNA"/>
</dbReference>
<proteinExistence type="predicted"/>